<organism evidence="1 2">
    <name type="scientific">Parelaphostrongylus tenuis</name>
    <name type="common">Meningeal worm</name>
    <dbReference type="NCBI Taxonomy" id="148309"/>
    <lineage>
        <taxon>Eukaryota</taxon>
        <taxon>Metazoa</taxon>
        <taxon>Ecdysozoa</taxon>
        <taxon>Nematoda</taxon>
        <taxon>Chromadorea</taxon>
        <taxon>Rhabditida</taxon>
        <taxon>Rhabditina</taxon>
        <taxon>Rhabditomorpha</taxon>
        <taxon>Strongyloidea</taxon>
        <taxon>Metastrongylidae</taxon>
        <taxon>Parelaphostrongylus</taxon>
    </lineage>
</organism>
<sequence length="262" mass="29681">MPSSNLCHPCIVYILGDESSHYSVYSITLLDSILNPQDVQFALTISIPFRRVSSDVTSESIVSVLKMRPNLCLIPNKDYLAYSTILLTTVNKRQIVFVKKVEVFPSAQDIEWFLGSERCLDIEESLRDMVAVHPLLLSTEGLSLSVTLETRSVVVHLVPVDDTISKEHHQQEPYCFIVEADCTFTLKLEPLAKPSTISLSEPENYGFLSHDYCLKLGLPVVFAIYWVDQKFCGLFRLLISFRAFKFLSMTIVYSSFCGYVDL</sequence>
<evidence type="ECO:0000313" key="1">
    <source>
        <dbReference type="EMBL" id="KAJ1358343.1"/>
    </source>
</evidence>
<dbReference type="EMBL" id="JAHQIW010003366">
    <property type="protein sequence ID" value="KAJ1358343.1"/>
    <property type="molecule type" value="Genomic_DNA"/>
</dbReference>
<name>A0AAD5MKG6_PARTN</name>
<reference evidence="1" key="1">
    <citation type="submission" date="2021-06" db="EMBL/GenBank/DDBJ databases">
        <title>Parelaphostrongylus tenuis whole genome reference sequence.</title>
        <authorList>
            <person name="Garwood T.J."/>
            <person name="Larsen P.A."/>
            <person name="Fountain-Jones N.M."/>
            <person name="Garbe J.R."/>
            <person name="Macchietto M.G."/>
            <person name="Kania S.A."/>
            <person name="Gerhold R.W."/>
            <person name="Richards J.E."/>
            <person name="Wolf T.M."/>
        </authorList>
    </citation>
    <scope>NUCLEOTIDE SEQUENCE</scope>
    <source>
        <strain evidence="1">MNPRO001-30</strain>
        <tissue evidence="1">Meninges</tissue>
    </source>
</reference>
<proteinExistence type="predicted"/>
<dbReference type="Proteomes" id="UP001196413">
    <property type="component" value="Unassembled WGS sequence"/>
</dbReference>
<evidence type="ECO:0000313" key="2">
    <source>
        <dbReference type="Proteomes" id="UP001196413"/>
    </source>
</evidence>
<comment type="caution">
    <text evidence="1">The sequence shown here is derived from an EMBL/GenBank/DDBJ whole genome shotgun (WGS) entry which is preliminary data.</text>
</comment>
<gene>
    <name evidence="1" type="ORF">KIN20_016753</name>
</gene>
<accession>A0AAD5MKG6</accession>
<dbReference type="AlphaFoldDB" id="A0AAD5MKG6"/>
<protein>
    <submittedName>
        <fullName evidence="1">Uncharacterized protein</fullName>
    </submittedName>
</protein>
<keyword evidence="2" id="KW-1185">Reference proteome</keyword>